<dbReference type="EMBL" id="CP050831">
    <property type="protein sequence ID" value="QIU95124.1"/>
    <property type="molecule type" value="Genomic_DNA"/>
</dbReference>
<dbReference type="Pfam" id="PF09587">
    <property type="entry name" value="PGA_cap"/>
    <property type="match status" value="1"/>
</dbReference>
<dbReference type="PANTHER" id="PTHR33393">
    <property type="entry name" value="POLYGLUTAMINE SYNTHESIS ACCESSORY PROTEIN RV0574C-RELATED"/>
    <property type="match status" value="1"/>
</dbReference>
<dbReference type="SUPFAM" id="SSF56300">
    <property type="entry name" value="Metallo-dependent phosphatases"/>
    <property type="match status" value="1"/>
</dbReference>
<dbReference type="PANTHER" id="PTHR33393:SF13">
    <property type="entry name" value="PGA BIOSYNTHESIS PROTEIN CAPA"/>
    <property type="match status" value="1"/>
</dbReference>
<dbReference type="InterPro" id="IPR019079">
    <property type="entry name" value="Capsule_synth_CapA"/>
</dbReference>
<accession>A0A6H0KNT3</accession>
<evidence type="ECO:0000259" key="2">
    <source>
        <dbReference type="SMART" id="SM00854"/>
    </source>
</evidence>
<dbReference type="KEGG" id="bfc:BacF7301_13660"/>
<evidence type="ECO:0000313" key="3">
    <source>
        <dbReference type="EMBL" id="QIU95124.1"/>
    </source>
</evidence>
<keyword evidence="4" id="KW-1185">Reference proteome</keyword>
<dbReference type="Proteomes" id="UP000501780">
    <property type="component" value="Chromosome"/>
</dbReference>
<reference evidence="3 4" key="1">
    <citation type="submission" date="2020-03" db="EMBL/GenBank/DDBJ databases">
        <title>Genomic analysis of Bacteroides faecium CBA7301.</title>
        <authorList>
            <person name="Kim J."/>
            <person name="Roh S.W."/>
        </authorList>
    </citation>
    <scope>NUCLEOTIDE SEQUENCE [LARGE SCALE GENOMIC DNA]</scope>
    <source>
        <strain evidence="3 4">CBA7301</strain>
    </source>
</reference>
<comment type="similarity">
    <text evidence="1">Belongs to the CapA family.</text>
</comment>
<sequence length="308" mass="34749">MNFHRISRITGCIVIALLMLTACQHPSEECLSVAFTGDVLLDRGVRQQIQKKGIEHLFESVTPLFRSLDATVINLECPVTSVRSPLHKKYIFRAEPIWAEALAQAGITHATMANNHTMDQGRSGLTDTYHHLLSAGITPIGYGETASESCQPILIQKKKIKVVLYNSVMLPLENWVYLENSPGVCQQPIEELEAEIRNFKRQNPESYVIVVLHWGVEYQRLPTLSQRKGAHLLIRAGADAIIGHHPHIIQQEEYYEGKPIFYSLGNFVFDQRKPETSQSVIVQLNLTTTKCSVKLHPVVIKHCKPELQ</sequence>
<evidence type="ECO:0000256" key="1">
    <source>
        <dbReference type="ARBA" id="ARBA00005662"/>
    </source>
</evidence>
<dbReference type="InterPro" id="IPR029052">
    <property type="entry name" value="Metallo-depent_PP-like"/>
</dbReference>
<dbReference type="RefSeq" id="WP_167963629.1">
    <property type="nucleotide sequence ID" value="NZ_CP050831.1"/>
</dbReference>
<organism evidence="3 4">
    <name type="scientific">Bacteroides faecium</name>
    <dbReference type="NCBI Taxonomy" id="2715212"/>
    <lineage>
        <taxon>Bacteria</taxon>
        <taxon>Pseudomonadati</taxon>
        <taxon>Bacteroidota</taxon>
        <taxon>Bacteroidia</taxon>
        <taxon>Bacteroidales</taxon>
        <taxon>Bacteroidaceae</taxon>
        <taxon>Bacteroides</taxon>
    </lineage>
</organism>
<dbReference type="Gene3D" id="3.60.21.10">
    <property type="match status" value="1"/>
</dbReference>
<dbReference type="SMART" id="SM00854">
    <property type="entry name" value="PGA_cap"/>
    <property type="match status" value="1"/>
</dbReference>
<gene>
    <name evidence="3" type="ORF">BacF7301_13660</name>
</gene>
<name>A0A6H0KNT3_9BACE</name>
<proteinExistence type="inferred from homology"/>
<evidence type="ECO:0000313" key="4">
    <source>
        <dbReference type="Proteomes" id="UP000501780"/>
    </source>
</evidence>
<dbReference type="InterPro" id="IPR052169">
    <property type="entry name" value="CW_Biosynth-Accessory"/>
</dbReference>
<dbReference type="AlphaFoldDB" id="A0A6H0KNT3"/>
<dbReference type="PROSITE" id="PS51257">
    <property type="entry name" value="PROKAR_LIPOPROTEIN"/>
    <property type="match status" value="1"/>
</dbReference>
<protein>
    <submittedName>
        <fullName evidence="3">CapA family protein</fullName>
    </submittedName>
</protein>
<feature type="domain" description="Capsule synthesis protein CapA" evidence="2">
    <location>
        <begin position="32"/>
        <end position="271"/>
    </location>
</feature>
<dbReference type="CDD" id="cd07381">
    <property type="entry name" value="MPP_CapA"/>
    <property type="match status" value="1"/>
</dbReference>